<accession>A0A644UR60</accession>
<feature type="coiled-coil region" evidence="1">
    <location>
        <begin position="400"/>
        <end position="431"/>
    </location>
</feature>
<dbReference type="AlphaFoldDB" id="A0A644UR60"/>
<dbReference type="SUPFAM" id="SSF55874">
    <property type="entry name" value="ATPase domain of HSP90 chaperone/DNA topoisomerase II/histidine kinase"/>
    <property type="match status" value="1"/>
</dbReference>
<reference evidence="2" key="1">
    <citation type="submission" date="2019-08" db="EMBL/GenBank/DDBJ databases">
        <authorList>
            <person name="Kucharzyk K."/>
            <person name="Murdoch R.W."/>
            <person name="Higgins S."/>
            <person name="Loffler F."/>
        </authorList>
    </citation>
    <scope>NUCLEOTIDE SEQUENCE</scope>
</reference>
<name>A0A644UR60_9ZZZZ</name>
<protein>
    <recommendedName>
        <fullName evidence="3">Chaperone protein HtpG</fullName>
    </recommendedName>
</protein>
<sequence length="512" mass="60104">MDNLDRTLIGKDVIESLTTSMYEDARFIYREYIQNSADAIDKAKSINLINKGNIFITINKEKRLIEFEDDATGIESSQVIPILKNIAQSTKTKGSDKGFRGIGRLGGLGYCDKLIFETSVKGENVKSIMTWNATNLKRIIGDRTKKEEAHEVIDAVTTFKQEKEDIDKHYFKVILQDVTNNDLLDVSEIREYLSMVAPVPFKLATLTPKIYDYISKNNFLVDEYQIYVNTEQIFKGYKWYVYEGDTNNKKKVDEVIDIIFFKENDKEGKPLYWGWYALTSKIQSLQKINFARGFRLRNHNIQIGNDDTLQKLHKDRRFQFYFFGEVHAVHPDLHPNARRDYFSENDIHYQFENKLEHFFHKTIHKLCYDASKVNSAFKDIEKFNQIVEEYNIKNQKGYINKEEKEELENKLQKQEEAKEKAIKTINTLKDNSEELPLNKIIEKSYSKLDSLEESPTIVEEDNDDKPIYITEKLSKLNKKERKFIGEIFEIINNVLTKDLAENLIQKIEEKYK</sequence>
<keyword evidence="1" id="KW-0175">Coiled coil</keyword>
<proteinExistence type="predicted"/>
<gene>
    <name evidence="2" type="ORF">SDC9_27428</name>
</gene>
<evidence type="ECO:0008006" key="3">
    <source>
        <dbReference type="Google" id="ProtNLM"/>
    </source>
</evidence>
<dbReference type="Pfam" id="PF13589">
    <property type="entry name" value="HATPase_c_3"/>
    <property type="match status" value="1"/>
</dbReference>
<dbReference type="EMBL" id="VSSQ01000150">
    <property type="protein sequence ID" value="MPL81508.1"/>
    <property type="molecule type" value="Genomic_DNA"/>
</dbReference>
<comment type="caution">
    <text evidence="2">The sequence shown here is derived from an EMBL/GenBank/DDBJ whole genome shotgun (WGS) entry which is preliminary data.</text>
</comment>
<evidence type="ECO:0000256" key="1">
    <source>
        <dbReference type="SAM" id="Coils"/>
    </source>
</evidence>
<dbReference type="InterPro" id="IPR036890">
    <property type="entry name" value="HATPase_C_sf"/>
</dbReference>
<dbReference type="Gene3D" id="3.30.565.10">
    <property type="entry name" value="Histidine kinase-like ATPase, C-terminal domain"/>
    <property type="match status" value="1"/>
</dbReference>
<organism evidence="2">
    <name type="scientific">bioreactor metagenome</name>
    <dbReference type="NCBI Taxonomy" id="1076179"/>
    <lineage>
        <taxon>unclassified sequences</taxon>
        <taxon>metagenomes</taxon>
        <taxon>ecological metagenomes</taxon>
    </lineage>
</organism>
<evidence type="ECO:0000313" key="2">
    <source>
        <dbReference type="EMBL" id="MPL81508.1"/>
    </source>
</evidence>